<dbReference type="OrthoDB" id="10252793at2759"/>
<protein>
    <submittedName>
        <fullName evidence="9">DinF protein</fullName>
    </submittedName>
</protein>
<feature type="transmembrane region" description="Helical" evidence="8">
    <location>
        <begin position="322"/>
        <end position="342"/>
    </location>
</feature>
<evidence type="ECO:0000256" key="8">
    <source>
        <dbReference type="SAM" id="Phobius"/>
    </source>
</evidence>
<reference evidence="10" key="2">
    <citation type="submission" date="2020-12" db="EMBL/GenBank/DDBJ databases">
        <title>New Spironucleus salmonicida genome in near-complete chromosomes.</title>
        <authorList>
            <person name="Xu F."/>
            <person name="Kurt Z."/>
            <person name="Jimenez-Gonzalez A."/>
            <person name="Astvaldsson A."/>
            <person name="Andersson J.O."/>
            <person name="Svard S.G."/>
        </authorList>
    </citation>
    <scope>NUCLEOTIDE SEQUENCE</scope>
    <source>
        <strain evidence="10">ATCC 50377</strain>
    </source>
</reference>
<dbReference type="GO" id="GO:0042910">
    <property type="term" value="F:xenobiotic transmembrane transporter activity"/>
    <property type="evidence" value="ECO:0007669"/>
    <property type="project" value="InterPro"/>
</dbReference>
<sequence length="529" mass="59350">MDIKEPSVHASARSRSQTARSAVSAQQTIESVTMKITIDPVNLLLRKETFPMLFTYVLDMLVMAFQMYIVWHYIGAAGVAQLSCCYPICYFVSQGVPRAIAQGAVSTLTKNIADNKIKDADKTVIYCFVIQFIYLIIALFLAFFLSISFSQVAGLADTDTNYAAGYIPIICTLGTLFGIFNQATIGLLLAENKFVINMIRSVASSLLTLLFQLISYQYSLAQDSKISLTQLAIGQVIGQFFPAAIMAVYYQDFKPVSFQGVIKAKLSLLKFANFGEIGQIALMAAPKISQFGSSSILQLSCNIVVTLTFTEASDIEVARIGLFVYWLFFMLFGFVMQSYIYISQAALGLNLILKKYIRTKDILMQSLIWSIILQGIMLILGFVMASQIVGFFIPASQQQSKDFFLLYGKLYIENAPLLPIILIPYQFCQALYSIENNWKMNLLINLMHPVIGIVTLLTIQFTVGDRADLYYVQFYADLFSGFAALVLLARKLFEVMQLAKIELKRLKKMKKKMEEEGLAPHEDEIDKMD</sequence>
<dbReference type="EMBL" id="AUWU02000007">
    <property type="protein sequence ID" value="KAH0571362.1"/>
    <property type="molecule type" value="Genomic_DNA"/>
</dbReference>
<evidence type="ECO:0000313" key="11">
    <source>
        <dbReference type="Proteomes" id="UP000018208"/>
    </source>
</evidence>
<feature type="transmembrane region" description="Helical" evidence="8">
    <location>
        <begin position="53"/>
        <end position="74"/>
    </location>
</feature>
<organism evidence="9">
    <name type="scientific">Spironucleus salmonicida</name>
    <dbReference type="NCBI Taxonomy" id="348837"/>
    <lineage>
        <taxon>Eukaryota</taxon>
        <taxon>Metamonada</taxon>
        <taxon>Diplomonadida</taxon>
        <taxon>Hexamitidae</taxon>
        <taxon>Hexamitinae</taxon>
        <taxon>Spironucleus</taxon>
    </lineage>
</organism>
<dbReference type="PANTHER" id="PTHR43823:SF3">
    <property type="entry name" value="MULTIDRUG EXPORT PROTEIN MEPA"/>
    <property type="match status" value="1"/>
</dbReference>
<keyword evidence="11" id="KW-1185">Reference proteome</keyword>
<evidence type="ECO:0000313" key="9">
    <source>
        <dbReference type="EMBL" id="EST46560.1"/>
    </source>
</evidence>
<evidence type="ECO:0000256" key="1">
    <source>
        <dbReference type="ARBA" id="ARBA00004651"/>
    </source>
</evidence>
<comment type="subcellular location">
    <subcellularLocation>
        <location evidence="1">Cell membrane</location>
        <topology evidence="1">Multi-pass membrane protein</topology>
    </subcellularLocation>
</comment>
<keyword evidence="3" id="KW-1003">Cell membrane</keyword>
<feature type="transmembrane region" description="Helical" evidence="8">
    <location>
        <begin position="202"/>
        <end position="219"/>
    </location>
</feature>
<dbReference type="PANTHER" id="PTHR43823">
    <property type="entry name" value="SPORULATION PROTEIN YKVU"/>
    <property type="match status" value="1"/>
</dbReference>
<keyword evidence="4 8" id="KW-0812">Transmembrane</keyword>
<dbReference type="GO" id="GO:0015297">
    <property type="term" value="F:antiporter activity"/>
    <property type="evidence" value="ECO:0007669"/>
    <property type="project" value="InterPro"/>
</dbReference>
<dbReference type="InterPro" id="IPR002528">
    <property type="entry name" value="MATE_fam"/>
</dbReference>
<dbReference type="VEuPathDB" id="GiardiaDB:SS50377_27663"/>
<dbReference type="GO" id="GO:0005886">
    <property type="term" value="C:plasma membrane"/>
    <property type="evidence" value="ECO:0007669"/>
    <property type="project" value="UniProtKB-SubCell"/>
</dbReference>
<feature type="transmembrane region" description="Helical" evidence="8">
    <location>
        <begin position="469"/>
        <end position="489"/>
    </location>
</feature>
<feature type="transmembrane region" description="Helical" evidence="8">
    <location>
        <begin position="362"/>
        <end position="395"/>
    </location>
</feature>
<evidence type="ECO:0000313" key="10">
    <source>
        <dbReference type="EMBL" id="KAH0571362.1"/>
    </source>
</evidence>
<keyword evidence="6 8" id="KW-0472">Membrane</keyword>
<dbReference type="EMBL" id="KI546073">
    <property type="protein sequence ID" value="EST46560.1"/>
    <property type="molecule type" value="Genomic_DNA"/>
</dbReference>
<evidence type="ECO:0000256" key="2">
    <source>
        <dbReference type="ARBA" id="ARBA00010199"/>
    </source>
</evidence>
<dbReference type="InterPro" id="IPR051327">
    <property type="entry name" value="MATE_MepA_subfamily"/>
</dbReference>
<evidence type="ECO:0000256" key="7">
    <source>
        <dbReference type="SAM" id="MobiDB-lite"/>
    </source>
</evidence>
<feature type="region of interest" description="Disordered" evidence="7">
    <location>
        <begin position="1"/>
        <end position="22"/>
    </location>
</feature>
<feature type="transmembrane region" description="Helical" evidence="8">
    <location>
        <begin position="446"/>
        <end position="463"/>
    </location>
</feature>
<evidence type="ECO:0000256" key="3">
    <source>
        <dbReference type="ARBA" id="ARBA00022475"/>
    </source>
</evidence>
<proteinExistence type="inferred from homology"/>
<accession>V6LPL5</accession>
<evidence type="ECO:0000256" key="6">
    <source>
        <dbReference type="ARBA" id="ARBA00023136"/>
    </source>
</evidence>
<name>V6LPL5_9EUKA</name>
<feature type="transmembrane region" description="Helical" evidence="8">
    <location>
        <begin position="124"/>
        <end position="145"/>
    </location>
</feature>
<feature type="transmembrane region" description="Helical" evidence="8">
    <location>
        <begin position="231"/>
        <end position="250"/>
    </location>
</feature>
<gene>
    <name evidence="9" type="ORF">SS50377_13364</name>
    <name evidence="10" type="ORF">SS50377_27663</name>
</gene>
<feature type="transmembrane region" description="Helical" evidence="8">
    <location>
        <begin position="165"/>
        <end position="190"/>
    </location>
</feature>
<reference evidence="9 10" key="1">
    <citation type="journal article" date="2014" name="PLoS Genet.">
        <title>The Genome of Spironucleus salmonicida Highlights a Fish Pathogen Adapted to Fluctuating Environments.</title>
        <authorList>
            <person name="Xu F."/>
            <person name="Jerlstrom-Hultqvist J."/>
            <person name="Einarsson E."/>
            <person name="Astvaldsson A."/>
            <person name="Svard S.G."/>
            <person name="Andersson J.O."/>
        </authorList>
    </citation>
    <scope>NUCLEOTIDE SEQUENCE</scope>
    <source>
        <strain evidence="10">ATCC 50377</strain>
    </source>
</reference>
<keyword evidence="5 8" id="KW-1133">Transmembrane helix</keyword>
<dbReference type="Pfam" id="PF01554">
    <property type="entry name" value="MatE"/>
    <property type="match status" value="1"/>
</dbReference>
<dbReference type="AlphaFoldDB" id="V6LPL5"/>
<comment type="similarity">
    <text evidence="2">Belongs to the multi antimicrobial extrusion (MATE) (TC 2.A.66.1) family.</text>
</comment>
<feature type="compositionally biased region" description="Low complexity" evidence="7">
    <location>
        <begin position="10"/>
        <end position="22"/>
    </location>
</feature>
<evidence type="ECO:0000256" key="4">
    <source>
        <dbReference type="ARBA" id="ARBA00022692"/>
    </source>
</evidence>
<evidence type="ECO:0000256" key="5">
    <source>
        <dbReference type="ARBA" id="ARBA00022989"/>
    </source>
</evidence>
<dbReference type="Proteomes" id="UP000018208">
    <property type="component" value="Unassembled WGS sequence"/>
</dbReference>